<sequence length="265" mass="29491">MKNEEEMKFPELEAVFRLYSHYDRYVSVARAVSEKNRNALAERFSLEPLGFMNVDNQIHPEAVLTLAAAPLDADIEEWYSGARTNFLTIGRMSPEKDHAKLIRSFVSHHAQEPSARLLILGTGPLLPDLERLIVDLDATEFVWLAGQRSNPYPALARCDAFVLPSLHEGQPMVLFEAMILEKAIISTDVPGPREVLDGQYGLVVENSGTGLEQGFNALGTAEFPSAKFDHDAYLLLARNQFTDVCVPTSTVSSLIEDQFEVVGRK</sequence>
<dbReference type="Gene3D" id="3.40.50.2000">
    <property type="entry name" value="Glycogen Phosphorylase B"/>
    <property type="match status" value="2"/>
</dbReference>
<evidence type="ECO:0008006" key="3">
    <source>
        <dbReference type="Google" id="ProtNLM"/>
    </source>
</evidence>
<evidence type="ECO:0000313" key="1">
    <source>
        <dbReference type="EMBL" id="PPB51021.1"/>
    </source>
</evidence>
<reference evidence="1 2" key="1">
    <citation type="journal article" date="2014" name="Int. J. Syst. Evol. Microbiol.">
        <title>Arthrobacter pityocampae sp. nov., isolated from Thaumetopoea pityocampa (Lep., Thaumetopoeidae).</title>
        <authorList>
            <person name="Ince I.A."/>
            <person name="Demirbag Z."/>
            <person name="Kati H."/>
        </authorList>
    </citation>
    <scope>NUCLEOTIDE SEQUENCE [LARGE SCALE GENOMIC DNA]</scope>
    <source>
        <strain evidence="1 2">Tp2</strain>
    </source>
</reference>
<dbReference type="PANTHER" id="PTHR12526">
    <property type="entry name" value="GLYCOSYLTRANSFERASE"/>
    <property type="match status" value="1"/>
</dbReference>
<protein>
    <recommendedName>
        <fullName evidence="3">Glycosyl transferase family 1 domain-containing protein</fullName>
    </recommendedName>
</protein>
<gene>
    <name evidence="1" type="ORF">C4K88_01355</name>
</gene>
<dbReference type="AlphaFoldDB" id="A0A2S5J2K1"/>
<keyword evidence="2" id="KW-1185">Reference proteome</keyword>
<dbReference type="PANTHER" id="PTHR12526:SF630">
    <property type="entry name" value="GLYCOSYLTRANSFERASE"/>
    <property type="match status" value="1"/>
</dbReference>
<dbReference type="Proteomes" id="UP000239297">
    <property type="component" value="Unassembled WGS sequence"/>
</dbReference>
<proteinExistence type="predicted"/>
<dbReference type="EMBL" id="PRKW01000001">
    <property type="protein sequence ID" value="PPB51021.1"/>
    <property type="molecule type" value="Genomic_DNA"/>
</dbReference>
<dbReference type="CDD" id="cd03811">
    <property type="entry name" value="GT4_GT28_WabH-like"/>
    <property type="match status" value="1"/>
</dbReference>
<name>A0A2S5J2K1_9MICC</name>
<organism evidence="1 2">
    <name type="scientific">Arthrobacter pityocampae</name>
    <dbReference type="NCBI Taxonomy" id="547334"/>
    <lineage>
        <taxon>Bacteria</taxon>
        <taxon>Bacillati</taxon>
        <taxon>Actinomycetota</taxon>
        <taxon>Actinomycetes</taxon>
        <taxon>Micrococcales</taxon>
        <taxon>Micrococcaceae</taxon>
        <taxon>Arthrobacter</taxon>
    </lineage>
</organism>
<dbReference type="Pfam" id="PF13692">
    <property type="entry name" value="Glyco_trans_1_4"/>
    <property type="match status" value="1"/>
</dbReference>
<accession>A0A2S5J2K1</accession>
<comment type="caution">
    <text evidence="1">The sequence shown here is derived from an EMBL/GenBank/DDBJ whole genome shotgun (WGS) entry which is preliminary data.</text>
</comment>
<dbReference type="SUPFAM" id="SSF53756">
    <property type="entry name" value="UDP-Glycosyltransferase/glycogen phosphorylase"/>
    <property type="match status" value="1"/>
</dbReference>
<evidence type="ECO:0000313" key="2">
    <source>
        <dbReference type="Proteomes" id="UP000239297"/>
    </source>
</evidence>